<evidence type="ECO:0000256" key="1">
    <source>
        <dbReference type="ARBA" id="ARBA00004240"/>
    </source>
</evidence>
<keyword evidence="5" id="KW-0472">Membrane</keyword>
<dbReference type="AlphaFoldDB" id="A0A8J2M0N5"/>
<proteinExistence type="inferred from homology"/>
<keyword evidence="3" id="KW-0521">NADP</keyword>
<dbReference type="InterPro" id="IPR051019">
    <property type="entry name" value="VLCFA-Steroid_DH"/>
</dbReference>
<dbReference type="EMBL" id="CAJVCH010560803">
    <property type="protein sequence ID" value="CAG7831501.1"/>
    <property type="molecule type" value="Genomic_DNA"/>
</dbReference>
<comment type="subcellular location">
    <subcellularLocation>
        <location evidence="1">Endoplasmic reticulum</location>
    </subcellularLocation>
</comment>
<organism evidence="6 7">
    <name type="scientific">Allacma fusca</name>
    <dbReference type="NCBI Taxonomy" id="39272"/>
    <lineage>
        <taxon>Eukaryota</taxon>
        <taxon>Metazoa</taxon>
        <taxon>Ecdysozoa</taxon>
        <taxon>Arthropoda</taxon>
        <taxon>Hexapoda</taxon>
        <taxon>Collembola</taxon>
        <taxon>Symphypleona</taxon>
        <taxon>Sminthuridae</taxon>
        <taxon>Allacma</taxon>
    </lineage>
</organism>
<feature type="transmembrane region" description="Helical" evidence="5">
    <location>
        <begin position="28"/>
        <end position="56"/>
    </location>
</feature>
<dbReference type="PANTHER" id="PTHR43899">
    <property type="entry name" value="RH59310P"/>
    <property type="match status" value="1"/>
</dbReference>
<dbReference type="GO" id="GO:0005783">
    <property type="term" value="C:endoplasmic reticulum"/>
    <property type="evidence" value="ECO:0007669"/>
    <property type="project" value="UniProtKB-SubCell"/>
</dbReference>
<keyword evidence="7" id="KW-1185">Reference proteome</keyword>
<dbReference type="PANTHER" id="PTHR43899:SF13">
    <property type="entry name" value="RH59310P"/>
    <property type="match status" value="1"/>
</dbReference>
<accession>A0A8J2M0N5</accession>
<comment type="similarity">
    <text evidence="2">Belongs to the short-chain dehydrogenases/reductases (SDR) family.</text>
</comment>
<keyword evidence="4" id="KW-0560">Oxidoreductase</keyword>
<evidence type="ECO:0000256" key="5">
    <source>
        <dbReference type="SAM" id="Phobius"/>
    </source>
</evidence>
<evidence type="ECO:0000313" key="7">
    <source>
        <dbReference type="Proteomes" id="UP000708208"/>
    </source>
</evidence>
<evidence type="ECO:0000256" key="3">
    <source>
        <dbReference type="ARBA" id="ARBA00022857"/>
    </source>
</evidence>
<reference evidence="6" key="1">
    <citation type="submission" date="2021-06" db="EMBL/GenBank/DDBJ databases">
        <authorList>
            <person name="Hodson N. C."/>
            <person name="Mongue J. A."/>
            <person name="Jaron S. K."/>
        </authorList>
    </citation>
    <scope>NUCLEOTIDE SEQUENCE</scope>
</reference>
<evidence type="ECO:0000313" key="6">
    <source>
        <dbReference type="EMBL" id="CAG7831501.1"/>
    </source>
</evidence>
<keyword evidence="5" id="KW-1133">Transmembrane helix</keyword>
<dbReference type="InterPro" id="IPR020904">
    <property type="entry name" value="Sc_DH/Rdtase_CS"/>
</dbReference>
<evidence type="ECO:0000256" key="2">
    <source>
        <dbReference type="ARBA" id="ARBA00006484"/>
    </source>
</evidence>
<keyword evidence="5" id="KW-0812">Transmembrane</keyword>
<dbReference type="InterPro" id="IPR002347">
    <property type="entry name" value="SDR_fam"/>
</dbReference>
<comment type="caution">
    <text evidence="6">The sequence shown here is derived from an EMBL/GenBank/DDBJ whole genome shotgun (WGS) entry which is preliminary data.</text>
</comment>
<name>A0A8J2M0N5_9HEXA</name>
<dbReference type="Pfam" id="PF00106">
    <property type="entry name" value="adh_short"/>
    <property type="match status" value="1"/>
</dbReference>
<gene>
    <name evidence="6" type="ORF">AFUS01_LOCUS41243</name>
</gene>
<dbReference type="OrthoDB" id="5545019at2759"/>
<dbReference type="CDD" id="cd05356">
    <property type="entry name" value="17beta-HSD1_like_SDR_c"/>
    <property type="match status" value="1"/>
</dbReference>
<dbReference type="PROSITE" id="PS00061">
    <property type="entry name" value="ADH_SHORT"/>
    <property type="match status" value="1"/>
</dbReference>
<evidence type="ECO:0000256" key="4">
    <source>
        <dbReference type="ARBA" id="ARBA00023002"/>
    </source>
</evidence>
<dbReference type="GO" id="GO:0016491">
    <property type="term" value="F:oxidoreductase activity"/>
    <property type="evidence" value="ECO:0007669"/>
    <property type="project" value="UniProtKB-KW"/>
</dbReference>
<dbReference type="FunFam" id="3.40.50.720:FF:000137">
    <property type="entry name" value="Hydroxysteroid (17-beta) dehydrogenase 3"/>
    <property type="match status" value="1"/>
</dbReference>
<sequence>MLNSVLEVGGFLRSLSFLGLSYLEWTGLVWTLIMIGYITPRVFSTIYCVWIAPALGHYANLRKMGKWAVITGASDGIGKAYAEEIARCGVNVVLISRTKSKLDSVAEDIRENFGVKTKTIAVDFTHGMSVYDTIQQELEGLEIGTLVNNIGIWYPFVDFFTELPNAKKHSQDMIHCNVCPVTFLTHMILPQMCSRHRGVIINVSSRLGTGVIPLAAMYNATKTFTERFSEALAMEYERNGIIIQTVIPAYVATRMSGVSQPSWITPSANEYVQMALKTVGVETRTAVHIPHRLSRLADELLFFFFRELDTRGKYHFYLTLRGLSKRRQDYKKIGKLE</sequence>
<protein>
    <submittedName>
        <fullName evidence="6">Uncharacterized protein</fullName>
    </submittedName>
</protein>
<dbReference type="Proteomes" id="UP000708208">
    <property type="component" value="Unassembled WGS sequence"/>
</dbReference>